<name>A0A8J3EVP5_9ACTN</name>
<dbReference type="InterPro" id="IPR002656">
    <property type="entry name" value="Acyl_transf_3_dom"/>
</dbReference>
<feature type="transmembrane region" description="Helical" evidence="1">
    <location>
        <begin position="269"/>
        <end position="288"/>
    </location>
</feature>
<proteinExistence type="predicted"/>
<dbReference type="AlphaFoldDB" id="A0A8J3EVP5"/>
<organism evidence="3 4">
    <name type="scientific">Egicoccus halophilus</name>
    <dbReference type="NCBI Taxonomy" id="1670830"/>
    <lineage>
        <taxon>Bacteria</taxon>
        <taxon>Bacillati</taxon>
        <taxon>Actinomycetota</taxon>
        <taxon>Nitriliruptoria</taxon>
        <taxon>Egicoccales</taxon>
        <taxon>Egicoccaceae</taxon>
        <taxon>Egicoccus</taxon>
    </lineage>
</organism>
<dbReference type="Pfam" id="PF01757">
    <property type="entry name" value="Acyl_transf_3"/>
    <property type="match status" value="1"/>
</dbReference>
<dbReference type="Proteomes" id="UP000650511">
    <property type="component" value="Unassembled WGS sequence"/>
</dbReference>
<feature type="transmembrane region" description="Helical" evidence="1">
    <location>
        <begin position="65"/>
        <end position="85"/>
    </location>
</feature>
<feature type="transmembrane region" description="Helical" evidence="1">
    <location>
        <begin position="200"/>
        <end position="218"/>
    </location>
</feature>
<reference evidence="3" key="1">
    <citation type="journal article" date="2014" name="Int. J. Syst. Evol. Microbiol.">
        <title>Complete genome sequence of Corynebacterium casei LMG S-19264T (=DSM 44701T), isolated from a smear-ripened cheese.</title>
        <authorList>
            <consortium name="US DOE Joint Genome Institute (JGI-PGF)"/>
            <person name="Walter F."/>
            <person name="Albersmeier A."/>
            <person name="Kalinowski J."/>
            <person name="Ruckert C."/>
        </authorList>
    </citation>
    <scope>NUCLEOTIDE SEQUENCE</scope>
    <source>
        <strain evidence="3">CGMCC 1.14988</strain>
    </source>
</reference>
<keyword evidence="1" id="KW-1133">Transmembrane helix</keyword>
<reference evidence="3" key="2">
    <citation type="submission" date="2020-09" db="EMBL/GenBank/DDBJ databases">
        <authorList>
            <person name="Sun Q."/>
            <person name="Zhou Y."/>
        </authorList>
    </citation>
    <scope>NUCLEOTIDE SEQUENCE</scope>
    <source>
        <strain evidence="3">CGMCC 1.14988</strain>
    </source>
</reference>
<feature type="transmembrane region" description="Helical" evidence="1">
    <location>
        <begin position="393"/>
        <end position="415"/>
    </location>
</feature>
<dbReference type="GO" id="GO:0016747">
    <property type="term" value="F:acyltransferase activity, transferring groups other than amino-acyl groups"/>
    <property type="evidence" value="ECO:0007669"/>
    <property type="project" value="InterPro"/>
</dbReference>
<feature type="transmembrane region" description="Helical" evidence="1">
    <location>
        <begin position="421"/>
        <end position="441"/>
    </location>
</feature>
<feature type="transmembrane region" description="Helical" evidence="1">
    <location>
        <begin position="353"/>
        <end position="372"/>
    </location>
</feature>
<protein>
    <recommendedName>
        <fullName evidence="2">Acyltransferase 3 domain-containing protein</fullName>
    </recommendedName>
</protein>
<evidence type="ECO:0000259" key="2">
    <source>
        <dbReference type="Pfam" id="PF01757"/>
    </source>
</evidence>
<feature type="transmembrane region" description="Helical" evidence="1">
    <location>
        <begin position="27"/>
        <end position="45"/>
    </location>
</feature>
<keyword evidence="1" id="KW-0472">Membrane</keyword>
<keyword evidence="4" id="KW-1185">Reference proteome</keyword>
<feature type="transmembrane region" description="Helical" evidence="1">
    <location>
        <begin position="106"/>
        <end position="128"/>
    </location>
</feature>
<gene>
    <name evidence="3" type="ORF">GCM10011354_34800</name>
</gene>
<feature type="transmembrane region" description="Helical" evidence="1">
    <location>
        <begin position="148"/>
        <end position="169"/>
    </location>
</feature>
<accession>A0A8J3EVP5</accession>
<dbReference type="EMBL" id="BMHA01000016">
    <property type="protein sequence ID" value="GGI09583.1"/>
    <property type="molecule type" value="Genomic_DNA"/>
</dbReference>
<evidence type="ECO:0000313" key="4">
    <source>
        <dbReference type="Proteomes" id="UP000650511"/>
    </source>
</evidence>
<dbReference type="RefSeq" id="WP_165403908.1">
    <property type="nucleotide sequence ID" value="NZ_BMHA01000016.1"/>
</dbReference>
<keyword evidence="1" id="KW-0812">Transmembrane</keyword>
<feature type="transmembrane region" description="Helical" evidence="1">
    <location>
        <begin position="230"/>
        <end position="249"/>
    </location>
</feature>
<evidence type="ECO:0000313" key="3">
    <source>
        <dbReference type="EMBL" id="GGI09583.1"/>
    </source>
</evidence>
<feature type="domain" description="Acyltransferase 3" evidence="2">
    <location>
        <begin position="22"/>
        <end position="368"/>
    </location>
</feature>
<sequence length="450" mass="47869">MATELATSETAVAVADGRDRVVDLVRAASLLVVALGHWLLAGVQLHPDGGIAVEHLLAAAPWTQWLTWGAQVIGLFMLAGAFANATSWRSHRVAGGGYGAWLAGRWLRLVVPTLPLVAFWVPVAALAVRQARLAPETLHEATQVVAVPVWFLAVYVLLVAATPALLAWHDRSGVRALAALLAAALVVEVLGRGLGVPVVGWLQFPLVWGSVHQLGFFWQDGRLRAAGRRVWTLLAGVGIGGLYLITRGLDLYPLSMVGVPGEVRSNNTPPSLAIVVLSVGHLGVLMLAHRRLSTWLGRPRVQRATARLGMVSMTVYLWHLTAMVAVLGVALAVPPGRELLRMPVASAGWWATRPLWFVAHAAVTIVLARAVLPVERRTVAGVQRLRTRRLAPVPVVASTLAACAALATFAGRGFVVPDAPGQLPVTGLALLVVACLLLWGATRSASRRVD</sequence>
<feature type="transmembrane region" description="Helical" evidence="1">
    <location>
        <begin position="176"/>
        <end position="194"/>
    </location>
</feature>
<comment type="caution">
    <text evidence="3">The sequence shown here is derived from an EMBL/GenBank/DDBJ whole genome shotgun (WGS) entry which is preliminary data.</text>
</comment>
<feature type="transmembrane region" description="Helical" evidence="1">
    <location>
        <begin position="308"/>
        <end position="333"/>
    </location>
</feature>
<evidence type="ECO:0000256" key="1">
    <source>
        <dbReference type="SAM" id="Phobius"/>
    </source>
</evidence>